<dbReference type="Gene3D" id="3.30.70.100">
    <property type="match status" value="1"/>
</dbReference>
<dbReference type="GO" id="GO:0004497">
    <property type="term" value="F:monooxygenase activity"/>
    <property type="evidence" value="ECO:0007669"/>
    <property type="project" value="UniProtKB-KW"/>
</dbReference>
<protein>
    <submittedName>
        <fullName evidence="2">Antibiotic biosynthesis monooxygenase, putative</fullName>
    </submittedName>
</protein>
<dbReference type="SUPFAM" id="SSF54909">
    <property type="entry name" value="Dimeric alpha+beta barrel"/>
    <property type="match status" value="1"/>
</dbReference>
<organism evidence="2 3">
    <name type="scientific">Acaryochloris marina (strain MBIC 11017)</name>
    <dbReference type="NCBI Taxonomy" id="329726"/>
    <lineage>
        <taxon>Bacteria</taxon>
        <taxon>Bacillati</taxon>
        <taxon>Cyanobacteriota</taxon>
        <taxon>Cyanophyceae</taxon>
        <taxon>Acaryochloridales</taxon>
        <taxon>Acaryochloridaceae</taxon>
        <taxon>Acaryochloris</taxon>
    </lineage>
</organism>
<name>A8ZN08_ACAM1</name>
<dbReference type="AlphaFoldDB" id="A8ZN08"/>
<dbReference type="InterPro" id="IPR007138">
    <property type="entry name" value="ABM_dom"/>
</dbReference>
<feature type="domain" description="ABM" evidence="1">
    <location>
        <begin position="8"/>
        <end position="61"/>
    </location>
</feature>
<dbReference type="HOGENOM" id="CLU_127577_4_1_3"/>
<reference evidence="2 3" key="1">
    <citation type="journal article" date="2008" name="Proc. Natl. Acad. Sci. U.S.A.">
        <title>Niche adaptation and genome expansion in the chlorophyll d-producing cyanobacterium Acaryochloris marina.</title>
        <authorList>
            <person name="Swingley W.D."/>
            <person name="Chen M."/>
            <person name="Cheung P.C."/>
            <person name="Conrad A.L."/>
            <person name="Dejesa L.C."/>
            <person name="Hao J."/>
            <person name="Honchak B.M."/>
            <person name="Karbach L.E."/>
            <person name="Kurdoglu A."/>
            <person name="Lahiri S."/>
            <person name="Mastrian S.D."/>
            <person name="Miyashita H."/>
            <person name="Page L."/>
            <person name="Ramakrishna P."/>
            <person name="Satoh S."/>
            <person name="Sattley W.M."/>
            <person name="Shimada Y."/>
            <person name="Taylor H.L."/>
            <person name="Tomo T."/>
            <person name="Tsuchiya T."/>
            <person name="Wang Z.T."/>
            <person name="Raymond J."/>
            <person name="Mimuro M."/>
            <person name="Blankenship R.E."/>
            <person name="Touchman J.W."/>
        </authorList>
    </citation>
    <scope>NUCLEOTIDE SEQUENCE [LARGE SCALE GENOMIC DNA]</scope>
    <source>
        <strain evidence="3">MBIC 11017</strain>
        <plasmid evidence="3">Plasmid pREB3</plasmid>
    </source>
</reference>
<dbReference type="Pfam" id="PF03992">
    <property type="entry name" value="ABM"/>
    <property type="match status" value="1"/>
</dbReference>
<evidence type="ECO:0000313" key="3">
    <source>
        <dbReference type="Proteomes" id="UP000000268"/>
    </source>
</evidence>
<geneLocation type="plasmid" evidence="2 3">
    <name>pREB3</name>
</geneLocation>
<dbReference type="RefSeq" id="WP_012167523.1">
    <property type="nucleotide sequence ID" value="NC_009928.1"/>
</dbReference>
<keyword evidence="2" id="KW-0614">Plasmid</keyword>
<keyword evidence="3" id="KW-1185">Reference proteome</keyword>
<dbReference type="Proteomes" id="UP000000268">
    <property type="component" value="Plasmid pREB3"/>
</dbReference>
<evidence type="ECO:0000313" key="2">
    <source>
        <dbReference type="EMBL" id="ABW32207.1"/>
    </source>
</evidence>
<keyword evidence="2" id="KW-0503">Monooxygenase</keyword>
<dbReference type="InterPro" id="IPR011008">
    <property type="entry name" value="Dimeric_a/b-barrel"/>
</dbReference>
<dbReference type="KEGG" id="amr:AM1_C0277"/>
<keyword evidence="2" id="KW-0560">Oxidoreductase</keyword>
<evidence type="ECO:0000259" key="1">
    <source>
        <dbReference type="Pfam" id="PF03992"/>
    </source>
</evidence>
<accession>A8ZN08</accession>
<sequence length="89" mass="10032">MPAKNQPRMVELAKEHVGPAMSLEGLVSANFHRSLDGERVINYGQWENEDAITKLTQRPGFGKEDGHWTGLAENEFHLYEVVLVEPDVT</sequence>
<proteinExistence type="predicted"/>
<dbReference type="EMBL" id="CP000840">
    <property type="protein sequence ID" value="ABW32207.1"/>
    <property type="molecule type" value="Genomic_DNA"/>
</dbReference>
<gene>
    <name evidence="2" type="ordered locus">AM1_C0277</name>
</gene>